<reference evidence="2" key="1">
    <citation type="submission" date="2016-10" db="EMBL/GenBank/DDBJ databases">
        <authorList>
            <person name="Varghese N."/>
            <person name="Submissions S."/>
        </authorList>
    </citation>
    <scope>NUCLEOTIDE SEQUENCE [LARGE SCALE GENOMIC DNA]</scope>
    <source>
        <strain evidence="2">DSM 173</strain>
    </source>
</reference>
<dbReference type="Proteomes" id="UP000198672">
    <property type="component" value="Unassembled WGS sequence"/>
</dbReference>
<name>A0A1H3J8I2_ALLWA</name>
<organism evidence="1 2">
    <name type="scientific">Allochromatium warmingii</name>
    <name type="common">Chromatium warmingii</name>
    <dbReference type="NCBI Taxonomy" id="61595"/>
    <lineage>
        <taxon>Bacteria</taxon>
        <taxon>Pseudomonadati</taxon>
        <taxon>Pseudomonadota</taxon>
        <taxon>Gammaproteobacteria</taxon>
        <taxon>Chromatiales</taxon>
        <taxon>Chromatiaceae</taxon>
        <taxon>Allochromatium</taxon>
    </lineage>
</organism>
<dbReference type="OrthoDB" id="1264301at2"/>
<gene>
    <name evidence="1" type="ORF">SAMN05421644_15315</name>
</gene>
<evidence type="ECO:0000313" key="2">
    <source>
        <dbReference type="Proteomes" id="UP000198672"/>
    </source>
</evidence>
<sequence length="73" mass="8467">MNEKQQNEFQIGDVVRLKSGGLKMTVVEYCDPKNHADKPAVKCKWFEQAERAMTELEKITYDYFPEAALVKVK</sequence>
<dbReference type="InterPro" id="IPR019226">
    <property type="entry name" value="DUF2158"/>
</dbReference>
<evidence type="ECO:0000313" key="1">
    <source>
        <dbReference type="EMBL" id="SDY35879.1"/>
    </source>
</evidence>
<dbReference type="AlphaFoldDB" id="A0A1H3J8I2"/>
<protein>
    <submittedName>
        <fullName evidence="1">Uncharacterized small protein</fullName>
    </submittedName>
</protein>
<dbReference type="EMBL" id="FNOW01000053">
    <property type="protein sequence ID" value="SDY35879.1"/>
    <property type="molecule type" value="Genomic_DNA"/>
</dbReference>
<accession>A0A1H3J8I2</accession>
<keyword evidence="2" id="KW-1185">Reference proteome</keyword>
<dbReference type="Pfam" id="PF09926">
    <property type="entry name" value="DUF2158"/>
    <property type="match status" value="1"/>
</dbReference>
<proteinExistence type="predicted"/>
<dbReference type="RefSeq" id="WP_091335123.1">
    <property type="nucleotide sequence ID" value="NZ_FNOW01000053.1"/>
</dbReference>